<reference evidence="5 6" key="1">
    <citation type="journal article" date="2007" name="Science">
        <title>The Chlamydomonas genome reveals the evolution of key animal and plant functions.</title>
        <authorList>
            <person name="Merchant S.S."/>
            <person name="Prochnik S.E."/>
            <person name="Vallon O."/>
            <person name="Harris E.H."/>
            <person name="Karpowicz S.J."/>
            <person name="Witman G.B."/>
            <person name="Terry A."/>
            <person name="Salamov A."/>
            <person name="Fritz-Laylin L.K."/>
            <person name="Marechal-Drouard L."/>
            <person name="Marshall W.F."/>
            <person name="Qu L.H."/>
            <person name="Nelson D.R."/>
            <person name="Sanderfoot A.A."/>
            <person name="Spalding M.H."/>
            <person name="Kapitonov V.V."/>
            <person name="Ren Q."/>
            <person name="Ferris P."/>
            <person name="Lindquist E."/>
            <person name="Shapiro H."/>
            <person name="Lucas S.M."/>
            <person name="Grimwood J."/>
            <person name="Schmutz J."/>
            <person name="Cardol P."/>
            <person name="Cerutti H."/>
            <person name="Chanfreau G."/>
            <person name="Chen C.L."/>
            <person name="Cognat V."/>
            <person name="Croft M.T."/>
            <person name="Dent R."/>
            <person name="Dutcher S."/>
            <person name="Fernandez E."/>
            <person name="Fukuzawa H."/>
            <person name="Gonzalez-Ballester D."/>
            <person name="Gonzalez-Halphen D."/>
            <person name="Hallmann A."/>
            <person name="Hanikenne M."/>
            <person name="Hippler M."/>
            <person name="Inwood W."/>
            <person name="Jabbari K."/>
            <person name="Kalanon M."/>
            <person name="Kuras R."/>
            <person name="Lefebvre P.A."/>
            <person name="Lemaire S.D."/>
            <person name="Lobanov A.V."/>
            <person name="Lohr M."/>
            <person name="Manuell A."/>
            <person name="Meier I."/>
            <person name="Mets L."/>
            <person name="Mittag M."/>
            <person name="Mittelmeier T."/>
            <person name="Moroney J.V."/>
            <person name="Moseley J."/>
            <person name="Napoli C."/>
            <person name="Nedelcu A.M."/>
            <person name="Niyogi K."/>
            <person name="Novoselov S.V."/>
            <person name="Paulsen I.T."/>
            <person name="Pazour G."/>
            <person name="Purton S."/>
            <person name="Ral J.P."/>
            <person name="Riano-Pachon D.M."/>
            <person name="Riekhof W."/>
            <person name="Rymarquis L."/>
            <person name="Schroda M."/>
            <person name="Stern D."/>
            <person name="Umen J."/>
            <person name="Willows R."/>
            <person name="Wilson N."/>
            <person name="Zimmer S.L."/>
            <person name="Allmer J."/>
            <person name="Balk J."/>
            <person name="Bisova K."/>
            <person name="Chen C.J."/>
            <person name="Elias M."/>
            <person name="Gendler K."/>
            <person name="Hauser C."/>
            <person name="Lamb M.R."/>
            <person name="Ledford H."/>
            <person name="Long J.C."/>
            <person name="Minagawa J."/>
            <person name="Page M.D."/>
            <person name="Pan J."/>
            <person name="Pootakham W."/>
            <person name="Roje S."/>
            <person name="Rose A."/>
            <person name="Stahlberg E."/>
            <person name="Terauchi A.M."/>
            <person name="Yang P."/>
            <person name="Ball S."/>
            <person name="Bowler C."/>
            <person name="Dieckmann C.L."/>
            <person name="Gladyshev V.N."/>
            <person name="Green P."/>
            <person name="Jorgensen R."/>
            <person name="Mayfield S."/>
            <person name="Mueller-Roeber B."/>
            <person name="Rajamani S."/>
            <person name="Sayre R.T."/>
            <person name="Brokstein P."/>
            <person name="Dubchak I."/>
            <person name="Goodstein D."/>
            <person name="Hornick L."/>
            <person name="Huang Y.W."/>
            <person name="Jhaveri J."/>
            <person name="Luo Y."/>
            <person name="Martinez D."/>
            <person name="Ngau W.C."/>
            <person name="Otillar B."/>
            <person name="Poliakov A."/>
            <person name="Porter A."/>
            <person name="Szajkowski L."/>
            <person name="Werner G."/>
            <person name="Zhou K."/>
            <person name="Grigoriev I.V."/>
            <person name="Rokhsar D.S."/>
            <person name="Grossman A.R."/>
        </authorList>
    </citation>
    <scope>NUCLEOTIDE SEQUENCE [LARGE SCALE GENOMIC DNA]</scope>
    <source>
        <strain evidence="6">CC-503</strain>
    </source>
</reference>
<dbReference type="CDD" id="cd00756">
    <property type="entry name" value="MoaE"/>
    <property type="match status" value="1"/>
</dbReference>
<evidence type="ECO:0000256" key="1">
    <source>
        <dbReference type="ARBA" id="ARBA00022490"/>
    </source>
</evidence>
<dbReference type="AlphaFoldDB" id="A0A2K3DJ43"/>
<dbReference type="GO" id="GO:0005829">
    <property type="term" value="C:cytosol"/>
    <property type="evidence" value="ECO:0000318"/>
    <property type="project" value="GO_Central"/>
</dbReference>
<dbReference type="KEGG" id="cre:CHLRE_07g322250v5"/>
<dbReference type="PaxDb" id="3055-EDP07307"/>
<evidence type="ECO:0000256" key="3">
    <source>
        <dbReference type="ARBA" id="ARBA00023150"/>
    </source>
</evidence>
<proteinExistence type="inferred from homology"/>
<keyword evidence="6" id="KW-1185">Reference proteome</keyword>
<dbReference type="Proteomes" id="UP000006906">
    <property type="component" value="Chromosome 7"/>
</dbReference>
<evidence type="ECO:0000313" key="5">
    <source>
        <dbReference type="EMBL" id="PNW80549.1"/>
    </source>
</evidence>
<dbReference type="GO" id="GO:1990140">
    <property type="term" value="C:molybdopterin synthase complex"/>
    <property type="evidence" value="ECO:0007669"/>
    <property type="project" value="UniProtKB-UniRule"/>
</dbReference>
<comment type="similarity">
    <text evidence="4">Belongs to the MoaE family. MOCS2B subfamily.</text>
</comment>
<comment type="function">
    <text evidence="4">Catalytic subunit of the molybdopterin synthase complex, a complex that catalyzes the conversion of precursor Z into molybdopterin. Acts by mediating the incorporation of 2 sulfur atoms from thiocarboxylated MOCS2A into precursor Z to generate a dithiolene group.</text>
</comment>
<dbReference type="FunCoup" id="A0A2K3DJ43">
    <property type="interactions" value="1040"/>
</dbReference>
<dbReference type="EC" id="2.8.1.12" evidence="4"/>
<dbReference type="Pfam" id="PF02391">
    <property type="entry name" value="MoaE"/>
    <property type="match status" value="1"/>
</dbReference>
<keyword evidence="3 4" id="KW-0501">Molybdenum cofactor biosynthesis</keyword>
<evidence type="ECO:0000256" key="4">
    <source>
        <dbReference type="HAMAP-Rule" id="MF_03052"/>
    </source>
</evidence>
<dbReference type="SUPFAM" id="SSF54690">
    <property type="entry name" value="Molybdopterin synthase subunit MoaE"/>
    <property type="match status" value="1"/>
</dbReference>
<dbReference type="ExpressionAtlas" id="A0A2K3DJ43">
    <property type="expression patterns" value="baseline"/>
</dbReference>
<dbReference type="FunFam" id="3.90.1170.40:FF:000002">
    <property type="entry name" value="Molybdopterin synthase catalytic subunit"/>
    <property type="match status" value="1"/>
</dbReference>
<keyword evidence="1 4" id="KW-0963">Cytoplasm</keyword>
<dbReference type="HAMAP" id="MF_03052">
    <property type="entry name" value="MOC2B"/>
    <property type="match status" value="1"/>
</dbReference>
<protein>
    <recommendedName>
        <fullName evidence="4">Molybdopterin synthase catalytic subunit</fullName>
        <ecNumber evidence="4">2.8.1.12</ecNumber>
    </recommendedName>
    <alternativeName>
        <fullName evidence="4">Molybdenum cofactor synthesis protein 2 large subunit</fullName>
    </alternativeName>
    <alternativeName>
        <fullName evidence="4">Molybdenum cofactor synthesis protein 2B</fullName>
        <shortName evidence="4">MOCS2B</shortName>
    </alternativeName>
</protein>
<dbReference type="UniPathway" id="UPA00344"/>
<dbReference type="PANTHER" id="PTHR23404">
    <property type="entry name" value="MOLYBDOPTERIN SYNTHASE RELATED"/>
    <property type="match status" value="1"/>
</dbReference>
<dbReference type="InterPro" id="IPR003448">
    <property type="entry name" value="Mopterin_biosynth_MoaE"/>
</dbReference>
<name>A0A2K3DJ43_CHLRE</name>
<dbReference type="RefSeq" id="XP_001701053.2">
    <property type="nucleotide sequence ID" value="XM_001701001.2"/>
</dbReference>
<dbReference type="EMBL" id="CM008968">
    <property type="protein sequence ID" value="PNW80549.1"/>
    <property type="molecule type" value="Genomic_DNA"/>
</dbReference>
<dbReference type="GeneID" id="5726409"/>
<dbReference type="Gramene" id="PNW80549">
    <property type="protein sequence ID" value="PNW80549"/>
    <property type="gene ID" value="CHLRE_07g322250v5"/>
</dbReference>
<organism evidence="5 6">
    <name type="scientific">Chlamydomonas reinhardtii</name>
    <name type="common">Chlamydomonas smithii</name>
    <dbReference type="NCBI Taxonomy" id="3055"/>
    <lineage>
        <taxon>Eukaryota</taxon>
        <taxon>Viridiplantae</taxon>
        <taxon>Chlorophyta</taxon>
        <taxon>core chlorophytes</taxon>
        <taxon>Chlorophyceae</taxon>
        <taxon>CS clade</taxon>
        <taxon>Chlamydomonadales</taxon>
        <taxon>Chlamydomonadaceae</taxon>
        <taxon>Chlamydomonas</taxon>
    </lineage>
</organism>
<dbReference type="InterPro" id="IPR028888">
    <property type="entry name" value="MOCS2B_euk"/>
</dbReference>
<dbReference type="OrthoDB" id="5531344at2759"/>
<sequence length="174" mass="18529">MKNIFCEVTSDPLDISRYVELVADPGAGAISTFTGVTRNNFQGKTVIKLDYEAYTPMALKKLQELAHQVTNKWSVCKVAIAHRVGTVLVGEPSVIIAVSSAHRRESLEAVHWAIDELKASVPIWKKEFFEDGSVWKENEESRRLLAQPPAGGAVAAAVVAGAAEGGAAGAGGGR</sequence>
<dbReference type="GO" id="GO:0030366">
    <property type="term" value="F:molybdopterin synthase activity"/>
    <property type="evidence" value="ECO:0007669"/>
    <property type="project" value="UniProtKB-UniRule"/>
</dbReference>
<comment type="pathway">
    <text evidence="4">Cofactor biosynthesis; molybdopterin biosynthesis.</text>
</comment>
<comment type="subcellular location">
    <subcellularLocation>
        <location evidence="4">Cytoplasm</location>
    </subcellularLocation>
</comment>
<dbReference type="Gene3D" id="3.90.1170.40">
    <property type="entry name" value="Molybdopterin biosynthesis MoaE subunit"/>
    <property type="match status" value="1"/>
</dbReference>
<comment type="subunit">
    <text evidence="4">Heterotetramer; composed of 2 small (MOCS2A) and 2 large (MOCS2B) subunits.</text>
</comment>
<evidence type="ECO:0000256" key="2">
    <source>
        <dbReference type="ARBA" id="ARBA00022679"/>
    </source>
</evidence>
<dbReference type="GO" id="GO:0006777">
    <property type="term" value="P:Mo-molybdopterin cofactor biosynthetic process"/>
    <property type="evidence" value="ECO:0007669"/>
    <property type="project" value="UniProtKB-UniRule"/>
</dbReference>
<dbReference type="STRING" id="3055.A0A2K3DJ43"/>
<keyword evidence="2 4" id="KW-0808">Transferase</keyword>
<feature type="binding site" evidence="4">
    <location>
        <begin position="102"/>
        <end position="103"/>
    </location>
    <ligand>
        <name>substrate</name>
    </ligand>
</feature>
<gene>
    <name evidence="5" type="ORF">CHLRE_07g322250v5</name>
</gene>
<feature type="binding site" evidence="4">
    <location>
        <begin position="125"/>
        <end position="127"/>
    </location>
    <ligand>
        <name>substrate</name>
    </ligand>
</feature>
<comment type="catalytic activity">
    <reaction evidence="4">
        <text>2 [molybdopterin-synthase sulfur-carrier protein]-C-terminal-Gly-aminoethanethioate + cyclic pyranopterin phosphate + H2O = molybdopterin + 2 [molybdopterin-synthase sulfur-carrier protein]-C-terminal Gly-Gly + 2 H(+)</text>
        <dbReference type="Rhea" id="RHEA:26333"/>
        <dbReference type="Rhea" id="RHEA-COMP:12202"/>
        <dbReference type="Rhea" id="RHEA-COMP:19907"/>
        <dbReference type="ChEBI" id="CHEBI:15377"/>
        <dbReference type="ChEBI" id="CHEBI:15378"/>
        <dbReference type="ChEBI" id="CHEBI:58698"/>
        <dbReference type="ChEBI" id="CHEBI:59648"/>
        <dbReference type="ChEBI" id="CHEBI:90778"/>
        <dbReference type="ChEBI" id="CHEBI:232372"/>
        <dbReference type="EC" id="2.8.1.12"/>
    </reaction>
</comment>
<evidence type="ECO:0000313" key="6">
    <source>
        <dbReference type="Proteomes" id="UP000006906"/>
    </source>
</evidence>
<feature type="binding site" evidence="4">
    <location>
        <position position="118"/>
    </location>
    <ligand>
        <name>substrate</name>
    </ligand>
</feature>
<dbReference type="InterPro" id="IPR036563">
    <property type="entry name" value="MoaE_sf"/>
</dbReference>
<accession>A0A2K3DJ43</accession>
<dbReference type="InParanoid" id="A0A2K3DJ43"/>